<dbReference type="AlphaFoldDB" id="A0AAV3A8V1"/>
<evidence type="ECO:0000313" key="3">
    <source>
        <dbReference type="Proteomes" id="UP001181693"/>
    </source>
</evidence>
<organism evidence="2 3">
    <name type="scientific">Pyxicephalus adspersus</name>
    <name type="common">African bullfrog</name>
    <dbReference type="NCBI Taxonomy" id="30357"/>
    <lineage>
        <taxon>Eukaryota</taxon>
        <taxon>Metazoa</taxon>
        <taxon>Chordata</taxon>
        <taxon>Craniata</taxon>
        <taxon>Vertebrata</taxon>
        <taxon>Euteleostomi</taxon>
        <taxon>Amphibia</taxon>
        <taxon>Batrachia</taxon>
        <taxon>Anura</taxon>
        <taxon>Neobatrachia</taxon>
        <taxon>Ranoidea</taxon>
        <taxon>Pyxicephalidae</taxon>
        <taxon>Pyxicephalinae</taxon>
        <taxon>Pyxicephalus</taxon>
    </lineage>
</organism>
<dbReference type="EMBL" id="DYDO01000006">
    <property type="protein sequence ID" value="DBA22872.1"/>
    <property type="molecule type" value="Genomic_DNA"/>
</dbReference>
<evidence type="ECO:0000313" key="2">
    <source>
        <dbReference type="EMBL" id="DBA22872.1"/>
    </source>
</evidence>
<dbReference type="Proteomes" id="UP001181693">
    <property type="component" value="Unassembled WGS sequence"/>
</dbReference>
<keyword evidence="1" id="KW-0812">Transmembrane</keyword>
<keyword evidence="1" id="KW-1133">Transmembrane helix</keyword>
<comment type="caution">
    <text evidence="2">The sequence shown here is derived from an EMBL/GenBank/DDBJ whole genome shotgun (WGS) entry which is preliminary data.</text>
</comment>
<protein>
    <submittedName>
        <fullName evidence="2">Uncharacterized protein</fullName>
    </submittedName>
</protein>
<feature type="transmembrane region" description="Helical" evidence="1">
    <location>
        <begin position="95"/>
        <end position="114"/>
    </location>
</feature>
<keyword evidence="1" id="KW-0472">Membrane</keyword>
<evidence type="ECO:0000256" key="1">
    <source>
        <dbReference type="SAM" id="Phobius"/>
    </source>
</evidence>
<proteinExistence type="predicted"/>
<reference evidence="2" key="1">
    <citation type="thesis" date="2020" institute="ProQuest LLC" country="789 East Eisenhower Parkway, Ann Arbor, MI, USA">
        <title>Comparative Genomics and Chromosome Evolution.</title>
        <authorList>
            <person name="Mudd A.B."/>
        </authorList>
    </citation>
    <scope>NUCLEOTIDE SEQUENCE</scope>
    <source>
        <strain evidence="2">1538</strain>
        <tissue evidence="2">Blood</tissue>
    </source>
</reference>
<keyword evidence="3" id="KW-1185">Reference proteome</keyword>
<name>A0AAV3A8V1_PYXAD</name>
<gene>
    <name evidence="2" type="ORF">GDO54_013863</name>
</gene>
<sequence length="117" mass="13390">MLLDVTVFIIVSIVIQCKRKCWKMWSSKVEATERRTWLEKGESMAIVDPLQSRVCNLLMKMLLIEDSGIKYFHYIVAQMQCFLSRLPPEVAGGSLSNLFLPGLAIILVSVRVIFKKQ</sequence>
<accession>A0AAV3A8V1</accession>